<dbReference type="SUPFAM" id="SSF63748">
    <property type="entry name" value="Tudor/PWWP/MBT"/>
    <property type="match status" value="2"/>
</dbReference>
<dbReference type="OMA" id="WCESNSE"/>
<dbReference type="Gene3D" id="2.30.30.140">
    <property type="match status" value="2"/>
</dbReference>
<evidence type="ECO:0000313" key="4">
    <source>
        <dbReference type="Proteomes" id="UP000001593"/>
    </source>
</evidence>
<dbReference type="AlphaFoldDB" id="A7S5E0"/>
<dbReference type="InParanoid" id="A7S5E0"/>
<dbReference type="eggNOG" id="KOG3766">
    <property type="taxonomic scope" value="Eukaryota"/>
</dbReference>
<organism evidence="3 4">
    <name type="scientific">Nematostella vectensis</name>
    <name type="common">Starlet sea anemone</name>
    <dbReference type="NCBI Taxonomy" id="45351"/>
    <lineage>
        <taxon>Eukaryota</taxon>
        <taxon>Metazoa</taxon>
        <taxon>Cnidaria</taxon>
        <taxon>Anthozoa</taxon>
        <taxon>Hexacorallia</taxon>
        <taxon>Actiniaria</taxon>
        <taxon>Edwardsiidae</taxon>
        <taxon>Nematostella</taxon>
    </lineage>
</organism>
<dbReference type="GO" id="GO:0005634">
    <property type="term" value="C:nucleus"/>
    <property type="evidence" value="ECO:0007669"/>
    <property type="project" value="InterPro"/>
</dbReference>
<dbReference type="PANTHER" id="PTHR12247">
    <property type="entry name" value="POLYCOMB GROUP PROTEIN"/>
    <property type="match status" value="1"/>
</dbReference>
<sequence length="211" mass="23765">PFNWDQYLARTRSEAAHWTFFRQTPAPPYNGFKVGMKLEVTDPRIVDTVCVGTVVGVLGSRIRVRFDGTDASNDVWHVVDSNEIHPCGWCEKNGGMLQPPMGFKSDPGNYHKFISKSLADAELAPGRLFKKEPPAPERNFFQKGMKLEATDPKNHALICVASVGDVQGDKIRIDFDGYLGSDYWARFDSRSIFPARWCNFTGHPLQPPGRY</sequence>
<feature type="repeat" description="MBT" evidence="2">
    <location>
        <begin position="2"/>
        <end position="100"/>
    </location>
</feature>
<keyword evidence="1" id="KW-0677">Repeat</keyword>
<feature type="repeat" description="MBT" evidence="2">
    <location>
        <begin position="108"/>
        <end position="208"/>
    </location>
</feature>
<dbReference type="PhylomeDB" id="A7S5E0"/>
<keyword evidence="4" id="KW-1185">Reference proteome</keyword>
<evidence type="ECO:0000256" key="1">
    <source>
        <dbReference type="ARBA" id="ARBA00022737"/>
    </source>
</evidence>
<protein>
    <submittedName>
        <fullName evidence="3">Uncharacterized protein</fullName>
    </submittedName>
</protein>
<name>A7S5E0_NEMVE</name>
<dbReference type="GO" id="GO:0006355">
    <property type="term" value="P:regulation of DNA-templated transcription"/>
    <property type="evidence" value="ECO:0007669"/>
    <property type="project" value="InterPro"/>
</dbReference>
<evidence type="ECO:0000256" key="2">
    <source>
        <dbReference type="PROSITE-ProRule" id="PRU00459"/>
    </source>
</evidence>
<dbReference type="InterPro" id="IPR004092">
    <property type="entry name" value="Mbt"/>
</dbReference>
<dbReference type="Pfam" id="PF02820">
    <property type="entry name" value="MBT"/>
    <property type="match status" value="2"/>
</dbReference>
<gene>
    <name evidence="3" type="ORF">NEMVEDRAFT_v1g25760</name>
</gene>
<proteinExistence type="predicted"/>
<dbReference type="STRING" id="45351.A7S5E0"/>
<dbReference type="HOGENOM" id="CLU_095823_0_0_1"/>
<feature type="non-terminal residue" evidence="3">
    <location>
        <position position="211"/>
    </location>
</feature>
<dbReference type="SMART" id="SM00561">
    <property type="entry name" value="MBT"/>
    <property type="match status" value="2"/>
</dbReference>
<dbReference type="EMBL" id="DS469582">
    <property type="protein sequence ID" value="EDO41107.1"/>
    <property type="molecule type" value="Genomic_DNA"/>
</dbReference>
<evidence type="ECO:0000313" key="3">
    <source>
        <dbReference type="EMBL" id="EDO41107.1"/>
    </source>
</evidence>
<feature type="non-terminal residue" evidence="3">
    <location>
        <position position="1"/>
    </location>
</feature>
<dbReference type="Proteomes" id="UP000001593">
    <property type="component" value="Unassembled WGS sequence"/>
</dbReference>
<dbReference type="InterPro" id="IPR050548">
    <property type="entry name" value="PcG_chromatin_remod_factors"/>
</dbReference>
<dbReference type="PROSITE" id="PS51079">
    <property type="entry name" value="MBT"/>
    <property type="match status" value="2"/>
</dbReference>
<reference evidence="3 4" key="1">
    <citation type="journal article" date="2007" name="Science">
        <title>Sea anemone genome reveals ancestral eumetazoan gene repertoire and genomic organization.</title>
        <authorList>
            <person name="Putnam N.H."/>
            <person name="Srivastava M."/>
            <person name="Hellsten U."/>
            <person name="Dirks B."/>
            <person name="Chapman J."/>
            <person name="Salamov A."/>
            <person name="Terry A."/>
            <person name="Shapiro H."/>
            <person name="Lindquist E."/>
            <person name="Kapitonov V.V."/>
            <person name="Jurka J."/>
            <person name="Genikhovich G."/>
            <person name="Grigoriev I.V."/>
            <person name="Lucas S.M."/>
            <person name="Steele R.E."/>
            <person name="Finnerty J.R."/>
            <person name="Technau U."/>
            <person name="Martindale M.Q."/>
            <person name="Rokhsar D.S."/>
        </authorList>
    </citation>
    <scope>NUCLEOTIDE SEQUENCE [LARGE SCALE GENOMIC DNA]</scope>
    <source>
        <strain evidence="4">CH2 X CH6</strain>
    </source>
</reference>
<dbReference type="PANTHER" id="PTHR12247:SF132">
    <property type="entry name" value="POLYCOMB PROTEIN SCM"/>
    <property type="match status" value="1"/>
</dbReference>
<accession>A7S5E0</accession>